<keyword evidence="3" id="KW-0472">Membrane</keyword>
<dbReference type="Gene3D" id="3.10.450.100">
    <property type="entry name" value="NTF2-like, domain 1"/>
    <property type="match status" value="1"/>
</dbReference>
<dbReference type="InterPro" id="IPR050515">
    <property type="entry name" value="Beta-lactam/transpept"/>
</dbReference>
<proteinExistence type="inferred from homology"/>
<dbReference type="PROSITE" id="PS51257">
    <property type="entry name" value="PROKAR_LIPOPROTEIN"/>
    <property type="match status" value="1"/>
</dbReference>
<dbReference type="Pfam" id="PF03717">
    <property type="entry name" value="PBP_dimer"/>
    <property type="match status" value="1"/>
</dbReference>
<feature type="domain" description="Penicillin-binding protein dimerisation" evidence="6">
    <location>
        <begin position="155"/>
        <end position="316"/>
    </location>
</feature>
<evidence type="ECO:0000256" key="4">
    <source>
        <dbReference type="SAM" id="SignalP"/>
    </source>
</evidence>
<feature type="domain" description="NTF2-like N-terminal transpeptidase" evidence="7">
    <location>
        <begin position="26"/>
        <end position="148"/>
    </location>
</feature>
<dbReference type="Gene3D" id="3.40.710.10">
    <property type="entry name" value="DD-peptidase/beta-lactamase superfamily"/>
    <property type="match status" value="1"/>
</dbReference>
<keyword evidence="4" id="KW-0732">Signal</keyword>
<dbReference type="Proteomes" id="UP001258181">
    <property type="component" value="Unassembled WGS sequence"/>
</dbReference>
<dbReference type="SUPFAM" id="SSF54427">
    <property type="entry name" value="NTF2-like"/>
    <property type="match status" value="1"/>
</dbReference>
<dbReference type="InterPro" id="IPR007887">
    <property type="entry name" value="MecA_N"/>
</dbReference>
<evidence type="ECO:0000259" key="5">
    <source>
        <dbReference type="Pfam" id="PF00905"/>
    </source>
</evidence>
<dbReference type="Pfam" id="PF00905">
    <property type="entry name" value="Transpeptidase"/>
    <property type="match status" value="1"/>
</dbReference>
<evidence type="ECO:0000313" key="8">
    <source>
        <dbReference type="EMBL" id="MDR7073202.1"/>
    </source>
</evidence>
<dbReference type="InterPro" id="IPR001460">
    <property type="entry name" value="PCN-bd_Tpept"/>
</dbReference>
<evidence type="ECO:0000313" key="9">
    <source>
        <dbReference type="Proteomes" id="UP001258181"/>
    </source>
</evidence>
<feature type="chain" id="PRO_5045095749" evidence="4">
    <location>
        <begin position="23"/>
        <end position="669"/>
    </location>
</feature>
<keyword evidence="9" id="KW-1185">Reference proteome</keyword>
<dbReference type="Gene3D" id="3.30.1390.30">
    <property type="entry name" value="Penicillin-binding protein 2a, domain 3"/>
    <property type="match status" value="1"/>
</dbReference>
<feature type="signal peptide" evidence="4">
    <location>
        <begin position="1"/>
        <end position="22"/>
    </location>
</feature>
<gene>
    <name evidence="8" type="ORF">J2X07_002188</name>
</gene>
<comment type="caution">
    <text evidence="8">The sequence shown here is derived from an EMBL/GenBank/DDBJ whole genome shotgun (WGS) entry which is preliminary data.</text>
</comment>
<protein>
    <submittedName>
        <fullName evidence="8">Penicillin-binding protein</fullName>
    </submittedName>
</protein>
<dbReference type="InterPro" id="IPR012338">
    <property type="entry name" value="Beta-lactam/transpept-like"/>
</dbReference>
<comment type="similarity">
    <text evidence="2">Belongs to the transpeptidase family.</text>
</comment>
<evidence type="ECO:0000259" key="7">
    <source>
        <dbReference type="Pfam" id="PF05223"/>
    </source>
</evidence>
<dbReference type="SUPFAM" id="SSF56519">
    <property type="entry name" value="Penicillin binding protein dimerisation domain"/>
    <property type="match status" value="1"/>
</dbReference>
<dbReference type="PANTHER" id="PTHR30627:SF25">
    <property type="entry name" value="PENICILLIN-BINDING PROTEIN 3"/>
    <property type="match status" value="1"/>
</dbReference>
<dbReference type="SUPFAM" id="SSF56601">
    <property type="entry name" value="beta-lactamase/transpeptidase-like"/>
    <property type="match status" value="1"/>
</dbReference>
<dbReference type="InterPro" id="IPR036138">
    <property type="entry name" value="PBP_dimer_sf"/>
</dbReference>
<dbReference type="RefSeq" id="WP_310258710.1">
    <property type="nucleotide sequence ID" value="NZ_JAVDWA010000003.1"/>
</dbReference>
<evidence type="ECO:0000256" key="2">
    <source>
        <dbReference type="ARBA" id="ARBA00007171"/>
    </source>
</evidence>
<feature type="domain" description="Penicillin-binding protein transpeptidase" evidence="5">
    <location>
        <begin position="359"/>
        <end position="664"/>
    </location>
</feature>
<organism evidence="8 9">
    <name type="scientific">Fictibacillus barbaricus</name>
    <dbReference type="NCBI Taxonomy" id="182136"/>
    <lineage>
        <taxon>Bacteria</taxon>
        <taxon>Bacillati</taxon>
        <taxon>Bacillota</taxon>
        <taxon>Bacilli</taxon>
        <taxon>Bacillales</taxon>
        <taxon>Fictibacillaceae</taxon>
        <taxon>Fictibacillus</taxon>
    </lineage>
</organism>
<dbReference type="InterPro" id="IPR005311">
    <property type="entry name" value="PBP_dimer"/>
</dbReference>
<evidence type="ECO:0000256" key="3">
    <source>
        <dbReference type="ARBA" id="ARBA00023136"/>
    </source>
</evidence>
<evidence type="ECO:0000256" key="1">
    <source>
        <dbReference type="ARBA" id="ARBA00004370"/>
    </source>
</evidence>
<dbReference type="Pfam" id="PF05223">
    <property type="entry name" value="MecA_N"/>
    <property type="match status" value="1"/>
</dbReference>
<sequence length="669" mass="74102">MKNFYKMIVLAVLCFGLLTACSEPPKPENTLNKYLTLWQKQDFNKMYEMLDSESQKQISKDEFVKRYKGIYGGIEATNLAIKMKAQKNKKKDDSENVSLPYTVKMDTLAGPISYTHKMGMKLVEEKDSKEWKIEWNPSHIFPEMKEGDKVSASTISPTRGAILDREGNPLAFNGEAYEVLIVPQELPVNKNKTIVPLAKILGMSPEEIEAKLNQSWVKPEYSVPIKKMATDDPKIHEAVALEGVKSQKKETRLYTLKEAAAHLTGYIGPVNAEELKNLKGKGYSSQDWIGKAGLEQVYEDQLRGTSGGTIKILNSKKEEKSVLAQTDVVNGKDVKTTISSQVQLSIYNQLKGNVGTSSAIHPKTGEVLALVNSPSYDPNQYVFGLSNDLRNKWANDPNNPKMNRFKYTYAPGSTLKPVTTAIGLENKTLDPNKEFQIKGKTWQKDKSWGKYHVTRVSDVPSVNLEKALIYSDNIYFAQAALNLGQDKFVAGLKEFGFGEKLPISFPFGNSTIGEEGMSEVQLADSGYGQGKIQMSALHVGLAYTPFINNGNLLAPKLDQEKKGSTVWKENVISPETAKLINDDLVKVVTNPKGTAHAAAMPKLPLAGKTGTAELKATKGEKGKELGWFVAYNTQNPSLLVTMMVEGVENRGGSHYLVPKVKKVFEENIK</sequence>
<dbReference type="InterPro" id="IPR032710">
    <property type="entry name" value="NTF2-like_dom_sf"/>
</dbReference>
<name>A0ABU1U158_9BACL</name>
<comment type="subcellular location">
    <subcellularLocation>
        <location evidence="1">Membrane</location>
    </subcellularLocation>
</comment>
<reference evidence="8 9" key="1">
    <citation type="submission" date="2023-07" db="EMBL/GenBank/DDBJ databases">
        <title>Sorghum-associated microbial communities from plants grown in Nebraska, USA.</title>
        <authorList>
            <person name="Schachtman D."/>
        </authorList>
    </citation>
    <scope>NUCLEOTIDE SEQUENCE [LARGE SCALE GENOMIC DNA]</scope>
    <source>
        <strain evidence="8 9">BE211</strain>
    </source>
</reference>
<dbReference type="PANTHER" id="PTHR30627">
    <property type="entry name" value="PEPTIDOGLYCAN D,D-TRANSPEPTIDASE"/>
    <property type="match status" value="1"/>
</dbReference>
<evidence type="ECO:0000259" key="6">
    <source>
        <dbReference type="Pfam" id="PF03717"/>
    </source>
</evidence>
<dbReference type="EMBL" id="JAVDWA010000003">
    <property type="protein sequence ID" value="MDR7073202.1"/>
    <property type="molecule type" value="Genomic_DNA"/>
</dbReference>
<dbReference type="Gene3D" id="3.90.1310.10">
    <property type="entry name" value="Penicillin-binding protein 2a (Domain 2)"/>
    <property type="match status" value="1"/>
</dbReference>
<accession>A0ABU1U158</accession>